<gene>
    <name evidence="5" type="ORF">KARMA_3525</name>
</gene>
<name>A0A1M4N5H9_9RHOB</name>
<keyword evidence="2" id="KW-0472">Membrane</keyword>
<proteinExistence type="predicted"/>
<dbReference type="Gene3D" id="3.30.1330.60">
    <property type="entry name" value="OmpA-like domain"/>
    <property type="match status" value="1"/>
</dbReference>
<dbReference type="Gene3D" id="3.40.190.10">
    <property type="entry name" value="Periplasmic binding protein-like II"/>
    <property type="match status" value="2"/>
</dbReference>
<evidence type="ECO:0000259" key="4">
    <source>
        <dbReference type="PROSITE" id="PS51123"/>
    </source>
</evidence>
<dbReference type="Proteomes" id="UP000184085">
    <property type="component" value="Unassembled WGS sequence"/>
</dbReference>
<dbReference type="SUPFAM" id="SSF103088">
    <property type="entry name" value="OmpA-like"/>
    <property type="match status" value="1"/>
</dbReference>
<dbReference type="SUPFAM" id="SSF53850">
    <property type="entry name" value="Periplasmic binding protein-like II"/>
    <property type="match status" value="1"/>
</dbReference>
<dbReference type="PANTHER" id="PTHR30570:SF1">
    <property type="entry name" value="PHOSPHATE-BINDING PROTEIN PSTS"/>
    <property type="match status" value="1"/>
</dbReference>
<accession>A0A1M4N5H9</accession>
<reference evidence="6" key="1">
    <citation type="submission" date="2016-09" db="EMBL/GenBank/DDBJ databases">
        <authorList>
            <person name="Wibberg D."/>
        </authorList>
    </citation>
    <scope>NUCLEOTIDE SEQUENCE [LARGE SCALE GENOMIC DNA]</scope>
</reference>
<feature type="domain" description="OmpA-like" evidence="4">
    <location>
        <begin position="389"/>
        <end position="510"/>
    </location>
</feature>
<organism evidence="5 6">
    <name type="scientific">Donghicola eburneus</name>
    <dbReference type="NCBI Taxonomy" id="393278"/>
    <lineage>
        <taxon>Bacteria</taxon>
        <taxon>Pseudomonadati</taxon>
        <taxon>Pseudomonadota</taxon>
        <taxon>Alphaproteobacteria</taxon>
        <taxon>Rhodobacterales</taxon>
        <taxon>Roseobacteraceae</taxon>
        <taxon>Donghicola</taxon>
    </lineage>
</organism>
<dbReference type="InterPro" id="IPR050811">
    <property type="entry name" value="Phosphate_ABC_transporter"/>
</dbReference>
<dbReference type="InterPro" id="IPR036737">
    <property type="entry name" value="OmpA-like_sf"/>
</dbReference>
<dbReference type="AlphaFoldDB" id="A0A1M4N5H9"/>
<dbReference type="PANTHER" id="PTHR30570">
    <property type="entry name" value="PERIPLASMIC PHOSPHATE BINDING COMPONENT OF PHOSPHATE ABC TRANSPORTER"/>
    <property type="match status" value="1"/>
</dbReference>
<evidence type="ECO:0000256" key="2">
    <source>
        <dbReference type="PROSITE-ProRule" id="PRU00473"/>
    </source>
</evidence>
<dbReference type="InterPro" id="IPR024370">
    <property type="entry name" value="PBP_domain"/>
</dbReference>
<sequence length="521" mass="55419">MLVFRRAAIFAAHLFLLGSSVTAQDISLVSHDKAIRLDGTFLGYDGEFYRIDTAYGELTVDSSGVLCEGPACPNLSDYVADLRIAGAADALGSLWPSLLQGFAAQNDMAMELGEAGATLSDATGRILVRFDMTPETSGEGLTRMLDGGADMVLATRAMTRQEIALAQTAGFGDLTNGRYGQVIALDAILPITSIGSPVRSLSMPQIKGILSGKITDWSQVGGPEARISLHLPSPKTGFGQAIAALMPKGPAAAAFHPSVEALRQAVKTDPFALGFAALSDDHRAQPLAIRGGCGVSLKADRQNVKAEDYPLTAPVFLYRPARRLPKIGRELVAYLASQDAQRVVRNAGYIDQEPETVSLATQGERLVNAILHADDGVALQDLKEMVSTLDARDRLTVSFRFEAGSSRLDAQSRSNVALLAQAIAGGDFDGQSLMFVGFSDGQGPAEANRALSEKRARVVMDAVLAATEDGGEHAHLTSLGYGEAMPLACDSSEWGRFVNRRVEVWVRPDVDDVTDTPRIGN</sequence>
<dbReference type="PROSITE" id="PS51123">
    <property type="entry name" value="OMPA_2"/>
    <property type="match status" value="1"/>
</dbReference>
<dbReference type="Pfam" id="PF00691">
    <property type="entry name" value="OmpA"/>
    <property type="match status" value="1"/>
</dbReference>
<evidence type="ECO:0000313" key="5">
    <source>
        <dbReference type="EMBL" id="SCM69287.1"/>
    </source>
</evidence>
<feature type="chain" id="PRO_5009906800" description="OmpA-like domain-containing protein" evidence="3">
    <location>
        <begin position="24"/>
        <end position="521"/>
    </location>
</feature>
<evidence type="ECO:0000256" key="3">
    <source>
        <dbReference type="SAM" id="SignalP"/>
    </source>
</evidence>
<dbReference type="InterPro" id="IPR006665">
    <property type="entry name" value="OmpA-like"/>
</dbReference>
<keyword evidence="6" id="KW-1185">Reference proteome</keyword>
<evidence type="ECO:0000256" key="1">
    <source>
        <dbReference type="ARBA" id="ARBA00022729"/>
    </source>
</evidence>
<dbReference type="EMBL" id="FMJB01000064">
    <property type="protein sequence ID" value="SCM69287.1"/>
    <property type="molecule type" value="Genomic_DNA"/>
</dbReference>
<keyword evidence="1 3" id="KW-0732">Signal</keyword>
<evidence type="ECO:0000313" key="6">
    <source>
        <dbReference type="Proteomes" id="UP000184085"/>
    </source>
</evidence>
<dbReference type="Pfam" id="PF12849">
    <property type="entry name" value="PBP_like_2"/>
    <property type="match status" value="1"/>
</dbReference>
<dbReference type="GO" id="GO:0016020">
    <property type="term" value="C:membrane"/>
    <property type="evidence" value="ECO:0007669"/>
    <property type="project" value="UniProtKB-UniRule"/>
</dbReference>
<dbReference type="CDD" id="cd07185">
    <property type="entry name" value="OmpA_C-like"/>
    <property type="match status" value="1"/>
</dbReference>
<feature type="signal peptide" evidence="3">
    <location>
        <begin position="1"/>
        <end position="23"/>
    </location>
</feature>
<protein>
    <recommendedName>
        <fullName evidence="4">OmpA-like domain-containing protein</fullName>
    </recommendedName>
</protein>